<dbReference type="AlphaFoldDB" id="A0A6A6DZ16"/>
<feature type="transmembrane region" description="Helical" evidence="1">
    <location>
        <begin position="27"/>
        <end position="50"/>
    </location>
</feature>
<dbReference type="EMBL" id="ML994642">
    <property type="protein sequence ID" value="KAF2183438.1"/>
    <property type="molecule type" value="Genomic_DNA"/>
</dbReference>
<dbReference type="OrthoDB" id="5342924at2759"/>
<sequence length="134" mass="14688">MTGSCTVAQYKSFSYSIGWVLSEATQWISIVVLLTHFATAVLHTVTIVWTGRSSEAWDLMNELVALAYNPVPVGRVMENCSGGIGLVKTLGKNVKVSTKSVDSERKLEPVILEDKAERYKSSNLGEGVAESRHR</sequence>
<keyword evidence="3" id="KW-1185">Reference proteome</keyword>
<reference evidence="2" key="1">
    <citation type="journal article" date="2020" name="Stud. Mycol.">
        <title>101 Dothideomycetes genomes: a test case for predicting lifestyles and emergence of pathogens.</title>
        <authorList>
            <person name="Haridas S."/>
            <person name="Albert R."/>
            <person name="Binder M."/>
            <person name="Bloem J."/>
            <person name="Labutti K."/>
            <person name="Salamov A."/>
            <person name="Andreopoulos B."/>
            <person name="Baker S."/>
            <person name="Barry K."/>
            <person name="Bills G."/>
            <person name="Bluhm B."/>
            <person name="Cannon C."/>
            <person name="Castanera R."/>
            <person name="Culley D."/>
            <person name="Daum C."/>
            <person name="Ezra D."/>
            <person name="Gonzalez J."/>
            <person name="Henrissat B."/>
            <person name="Kuo A."/>
            <person name="Liang C."/>
            <person name="Lipzen A."/>
            <person name="Lutzoni F."/>
            <person name="Magnuson J."/>
            <person name="Mondo S."/>
            <person name="Nolan M."/>
            <person name="Ohm R."/>
            <person name="Pangilinan J."/>
            <person name="Park H.-J."/>
            <person name="Ramirez L."/>
            <person name="Alfaro M."/>
            <person name="Sun H."/>
            <person name="Tritt A."/>
            <person name="Yoshinaga Y."/>
            <person name="Zwiers L.-H."/>
            <person name="Turgeon B."/>
            <person name="Goodwin S."/>
            <person name="Spatafora J."/>
            <person name="Crous P."/>
            <person name="Grigoriev I."/>
        </authorList>
    </citation>
    <scope>NUCLEOTIDE SEQUENCE</scope>
    <source>
        <strain evidence="2">CBS 207.26</strain>
    </source>
</reference>
<keyword evidence="1" id="KW-1133">Transmembrane helix</keyword>
<gene>
    <name evidence="2" type="ORF">K469DRAFT_710590</name>
</gene>
<evidence type="ECO:0000313" key="2">
    <source>
        <dbReference type="EMBL" id="KAF2183438.1"/>
    </source>
</evidence>
<organism evidence="2 3">
    <name type="scientific">Zopfia rhizophila CBS 207.26</name>
    <dbReference type="NCBI Taxonomy" id="1314779"/>
    <lineage>
        <taxon>Eukaryota</taxon>
        <taxon>Fungi</taxon>
        <taxon>Dikarya</taxon>
        <taxon>Ascomycota</taxon>
        <taxon>Pezizomycotina</taxon>
        <taxon>Dothideomycetes</taxon>
        <taxon>Dothideomycetes incertae sedis</taxon>
        <taxon>Zopfiaceae</taxon>
        <taxon>Zopfia</taxon>
    </lineage>
</organism>
<keyword evidence="1" id="KW-0812">Transmembrane</keyword>
<proteinExistence type="predicted"/>
<name>A0A6A6DZ16_9PEZI</name>
<dbReference type="Proteomes" id="UP000800200">
    <property type="component" value="Unassembled WGS sequence"/>
</dbReference>
<evidence type="ECO:0000256" key="1">
    <source>
        <dbReference type="SAM" id="Phobius"/>
    </source>
</evidence>
<protein>
    <submittedName>
        <fullName evidence="2">Uncharacterized protein</fullName>
    </submittedName>
</protein>
<evidence type="ECO:0000313" key="3">
    <source>
        <dbReference type="Proteomes" id="UP000800200"/>
    </source>
</evidence>
<accession>A0A6A6DZ16</accession>
<keyword evidence="1" id="KW-0472">Membrane</keyword>